<dbReference type="OrthoDB" id="9803824at2"/>
<evidence type="ECO:0000256" key="7">
    <source>
        <dbReference type="ARBA" id="ARBA00023136"/>
    </source>
</evidence>
<feature type="domain" description="GGDEF" evidence="10">
    <location>
        <begin position="427"/>
        <end position="563"/>
    </location>
</feature>
<dbReference type="PANTHER" id="PTHR45138:SF9">
    <property type="entry name" value="DIGUANYLATE CYCLASE DGCM-RELATED"/>
    <property type="match status" value="1"/>
</dbReference>
<evidence type="ECO:0000313" key="12">
    <source>
        <dbReference type="Proteomes" id="UP000307749"/>
    </source>
</evidence>
<dbReference type="STRING" id="993689.GCA_002077135_00961"/>
<sequence length="573" mass="61576">MPYRQTGSLARRAAAVLLLFALLPALLLGLALSAWYGRSDARHSAAMLGSMADGAELALRGYLARHRDAIATIAEVPTLRSDFSVATLTPRLRLLQKMYPGMLTTFAAAADGAVLVASPEHDAAGRGYYWQGVNLAERDYFRAALRNRAVAVTGLFHSHGYGQGMQVGIAAPVYDPQGRLLGVVGAVLDPDKLQADLGELAGPENALALLDAQGRVVAASPGLGLTRGVPAHDDSTLRHALALPVDHVADVDPGPLMERRGLREMLPNGWQVVALGPRQLFAHAWLLALGLLGLLLVLVSISLRLLIRGATRRLLAPVNTLADALARFDPSGSAELPPGLRAAPRELRPIVDALEAHAALFQALLAQREETLAEREHEIEQRTRELRRAVDALAESARTDALTGLTNYRGWRELADTLWAEARQQHGEVAAIACDIDHFKAYNDTYGHGAGDACLRRVATALQASLQRDARVLARSGGEEFIALILPAQRRHIQELAEAARAAVAALAIPHSGSTRGHVTLSLGFSVMLADPDARLDVLLRAADLALYRAKRNGRDQVAELSVSALQKLRNEE</sequence>
<dbReference type="PROSITE" id="PS50887">
    <property type="entry name" value="GGDEF"/>
    <property type="match status" value="1"/>
</dbReference>
<dbReference type="InterPro" id="IPR000160">
    <property type="entry name" value="GGDEF_dom"/>
</dbReference>
<evidence type="ECO:0000256" key="2">
    <source>
        <dbReference type="ARBA" id="ARBA00004651"/>
    </source>
</evidence>
<comment type="subcellular location">
    <subcellularLocation>
        <location evidence="2">Cell membrane</location>
        <topology evidence="2">Multi-pass membrane protein</topology>
    </subcellularLocation>
</comment>
<evidence type="ECO:0000256" key="8">
    <source>
        <dbReference type="ARBA" id="ARBA00034247"/>
    </source>
</evidence>
<dbReference type="FunFam" id="3.30.70.270:FF:000001">
    <property type="entry name" value="Diguanylate cyclase domain protein"/>
    <property type="match status" value="1"/>
</dbReference>
<proteinExistence type="predicted"/>
<dbReference type="Pfam" id="PF00990">
    <property type="entry name" value="GGDEF"/>
    <property type="match status" value="1"/>
</dbReference>
<evidence type="ECO:0000256" key="4">
    <source>
        <dbReference type="ARBA" id="ARBA00022475"/>
    </source>
</evidence>
<dbReference type="RefSeq" id="WP_081126312.1">
    <property type="nucleotide sequence ID" value="NZ_LDOS01000001.1"/>
</dbReference>
<gene>
    <name evidence="11" type="ORF">B1806_07585</name>
</gene>
<dbReference type="InterPro" id="IPR029787">
    <property type="entry name" value="Nucleotide_cyclase"/>
</dbReference>
<dbReference type="AlphaFoldDB" id="A0A4S3KPA4"/>
<dbReference type="SUPFAM" id="SSF55073">
    <property type="entry name" value="Nucleotide cyclase"/>
    <property type="match status" value="1"/>
</dbReference>
<accession>A0A4S3KPA4</accession>
<comment type="catalytic activity">
    <reaction evidence="8">
        <text>2 GTP = 3',3'-c-di-GMP + 2 diphosphate</text>
        <dbReference type="Rhea" id="RHEA:24898"/>
        <dbReference type="ChEBI" id="CHEBI:33019"/>
        <dbReference type="ChEBI" id="CHEBI:37565"/>
        <dbReference type="ChEBI" id="CHEBI:58805"/>
        <dbReference type="EC" id="2.7.7.65"/>
    </reaction>
</comment>
<dbReference type="CDD" id="cd12914">
    <property type="entry name" value="PDC1_DGC_like"/>
    <property type="match status" value="1"/>
</dbReference>
<comment type="cofactor">
    <cofactor evidence="1">
        <name>Mg(2+)</name>
        <dbReference type="ChEBI" id="CHEBI:18420"/>
    </cofactor>
</comment>
<dbReference type="Pfam" id="PF02743">
    <property type="entry name" value="dCache_1"/>
    <property type="match status" value="1"/>
</dbReference>
<evidence type="ECO:0000313" key="11">
    <source>
        <dbReference type="EMBL" id="THD10706.1"/>
    </source>
</evidence>
<dbReference type="GO" id="GO:0052621">
    <property type="term" value="F:diguanylate cyclase activity"/>
    <property type="evidence" value="ECO:0007669"/>
    <property type="project" value="UniProtKB-EC"/>
</dbReference>
<protein>
    <recommendedName>
        <fullName evidence="3">diguanylate cyclase</fullName>
        <ecNumber evidence="3">2.7.7.65</ecNumber>
    </recommendedName>
</protein>
<dbReference type="GO" id="GO:0005886">
    <property type="term" value="C:plasma membrane"/>
    <property type="evidence" value="ECO:0007669"/>
    <property type="project" value="UniProtKB-SubCell"/>
</dbReference>
<dbReference type="EC" id="2.7.7.65" evidence="3"/>
<dbReference type="Proteomes" id="UP000307749">
    <property type="component" value="Unassembled WGS sequence"/>
</dbReference>
<dbReference type="PANTHER" id="PTHR45138">
    <property type="entry name" value="REGULATORY COMPONENTS OF SENSORY TRANSDUCTION SYSTEM"/>
    <property type="match status" value="1"/>
</dbReference>
<keyword evidence="5 9" id="KW-0812">Transmembrane</keyword>
<name>A0A4S3KPA4_9GAMM</name>
<dbReference type="NCBIfam" id="TIGR00254">
    <property type="entry name" value="GGDEF"/>
    <property type="match status" value="1"/>
</dbReference>
<dbReference type="Gene3D" id="3.30.70.270">
    <property type="match status" value="1"/>
</dbReference>
<evidence type="ECO:0000256" key="6">
    <source>
        <dbReference type="ARBA" id="ARBA00022989"/>
    </source>
</evidence>
<comment type="caution">
    <text evidence="11">The sequence shown here is derived from an EMBL/GenBank/DDBJ whole genome shotgun (WGS) entry which is preliminary data.</text>
</comment>
<evidence type="ECO:0000256" key="3">
    <source>
        <dbReference type="ARBA" id="ARBA00012528"/>
    </source>
</evidence>
<feature type="transmembrane region" description="Helical" evidence="9">
    <location>
        <begin position="284"/>
        <end position="307"/>
    </location>
</feature>
<dbReference type="InterPro" id="IPR043128">
    <property type="entry name" value="Rev_trsase/Diguanyl_cyclase"/>
</dbReference>
<dbReference type="InterPro" id="IPR033479">
    <property type="entry name" value="dCache_1"/>
</dbReference>
<organism evidence="11 12">
    <name type="scientific">Metallibacterium scheffleri</name>
    <dbReference type="NCBI Taxonomy" id="993689"/>
    <lineage>
        <taxon>Bacteria</taxon>
        <taxon>Pseudomonadati</taxon>
        <taxon>Pseudomonadota</taxon>
        <taxon>Gammaproteobacteria</taxon>
        <taxon>Lysobacterales</taxon>
        <taxon>Rhodanobacteraceae</taxon>
        <taxon>Metallibacterium</taxon>
    </lineage>
</organism>
<dbReference type="Gene3D" id="3.30.450.20">
    <property type="entry name" value="PAS domain"/>
    <property type="match status" value="1"/>
</dbReference>
<dbReference type="InterPro" id="IPR050469">
    <property type="entry name" value="Diguanylate_Cyclase"/>
</dbReference>
<reference evidence="11 12" key="1">
    <citation type="submission" date="2017-02" db="EMBL/GenBank/DDBJ databases">
        <title>Whole genome sequencing of Metallibacterium scheffleri DSM 24874 (T).</title>
        <authorList>
            <person name="Kumar S."/>
            <person name="Patil P."/>
            <person name="Patil P.B."/>
        </authorList>
    </citation>
    <scope>NUCLEOTIDE SEQUENCE [LARGE SCALE GENOMIC DNA]</scope>
    <source>
        <strain evidence="11 12">DSM 24874</strain>
    </source>
</reference>
<evidence type="ECO:0000256" key="9">
    <source>
        <dbReference type="SAM" id="Phobius"/>
    </source>
</evidence>
<evidence type="ECO:0000256" key="5">
    <source>
        <dbReference type="ARBA" id="ARBA00022692"/>
    </source>
</evidence>
<keyword evidence="7 9" id="KW-0472">Membrane</keyword>
<dbReference type="SMART" id="SM00267">
    <property type="entry name" value="GGDEF"/>
    <property type="match status" value="1"/>
</dbReference>
<dbReference type="EMBL" id="MWQO01000023">
    <property type="protein sequence ID" value="THD10706.1"/>
    <property type="molecule type" value="Genomic_DNA"/>
</dbReference>
<evidence type="ECO:0000259" key="10">
    <source>
        <dbReference type="PROSITE" id="PS50887"/>
    </source>
</evidence>
<keyword evidence="4" id="KW-1003">Cell membrane</keyword>
<keyword evidence="12" id="KW-1185">Reference proteome</keyword>
<dbReference type="GO" id="GO:1902201">
    <property type="term" value="P:negative regulation of bacterial-type flagellum-dependent cell motility"/>
    <property type="evidence" value="ECO:0007669"/>
    <property type="project" value="TreeGrafter"/>
</dbReference>
<evidence type="ECO:0000256" key="1">
    <source>
        <dbReference type="ARBA" id="ARBA00001946"/>
    </source>
</evidence>
<keyword evidence="6 9" id="KW-1133">Transmembrane helix</keyword>
<dbReference type="CDD" id="cd01949">
    <property type="entry name" value="GGDEF"/>
    <property type="match status" value="1"/>
</dbReference>
<dbReference type="GO" id="GO:0043709">
    <property type="term" value="P:cell adhesion involved in single-species biofilm formation"/>
    <property type="evidence" value="ECO:0007669"/>
    <property type="project" value="TreeGrafter"/>
</dbReference>